<evidence type="ECO:0000256" key="3">
    <source>
        <dbReference type="ARBA" id="ARBA00004174"/>
    </source>
</evidence>
<evidence type="ECO:0000256" key="11">
    <source>
        <dbReference type="ARBA" id="ARBA00023004"/>
    </source>
</evidence>
<comment type="function">
    <text evidence="2">May be involved in the metabolism of insect hormones and in the breakdown of synthetic insecticides.</text>
</comment>
<dbReference type="PANTHER" id="PTHR24300:SF397">
    <property type="entry name" value="CYTOCHROME P450 2U1"/>
    <property type="match status" value="1"/>
</dbReference>
<keyword evidence="8" id="KW-0256">Endoplasmic reticulum</keyword>
<dbReference type="GO" id="GO:0005506">
    <property type="term" value="F:iron ion binding"/>
    <property type="evidence" value="ECO:0007669"/>
    <property type="project" value="InterPro"/>
</dbReference>
<keyword evidence="7 14" id="KW-0479">Metal-binding</keyword>
<evidence type="ECO:0000256" key="13">
    <source>
        <dbReference type="ARBA" id="ARBA00023136"/>
    </source>
</evidence>
<gene>
    <name evidence="16" type="primary">CYP3083A1</name>
</gene>
<keyword evidence="12 15" id="KW-0503">Monooxygenase</keyword>
<sequence length="285" mass="32690">MFQEFGKPIMLLSLDNLALLRLFSAMGMIKSKTLFDILFEKFNLIVDHHRETLDPDSPRDFLDCFLLQFYDDQSPELEAESRLSIRNVLLDLFIGGIETTGTSLTWSVYFLAKHPEMQRKLQEELDAVVGNKSVRLADGDKLPYTKSTISEIFRLSSVFPMAVFHATTTDSTADFEGFKLPPQTLVSSHLMMILRNEREFPNPEAFMPERHLNSSGQFQPSSHLIPFGLGKRRCLGETFARNIFFLFFANLSQKFNFEAVHLGTEPEWGFTHGTPKFSLKVTKRF</sequence>
<evidence type="ECO:0000256" key="7">
    <source>
        <dbReference type="ARBA" id="ARBA00022723"/>
    </source>
</evidence>
<dbReference type="InterPro" id="IPR050182">
    <property type="entry name" value="Cytochrome_P450_fam2"/>
</dbReference>
<dbReference type="GO" id="GO:0005789">
    <property type="term" value="C:endoplasmic reticulum membrane"/>
    <property type="evidence" value="ECO:0007669"/>
    <property type="project" value="UniProtKB-SubCell"/>
</dbReference>
<dbReference type="PANTHER" id="PTHR24300">
    <property type="entry name" value="CYTOCHROME P450 508A4-RELATED"/>
    <property type="match status" value="1"/>
</dbReference>
<evidence type="ECO:0000256" key="4">
    <source>
        <dbReference type="ARBA" id="ARBA00004406"/>
    </source>
</evidence>
<dbReference type="SUPFAM" id="SSF48264">
    <property type="entry name" value="Cytochrome P450"/>
    <property type="match status" value="1"/>
</dbReference>
<evidence type="ECO:0000256" key="10">
    <source>
        <dbReference type="ARBA" id="ARBA00023002"/>
    </source>
</evidence>
<evidence type="ECO:0000256" key="1">
    <source>
        <dbReference type="ARBA" id="ARBA00001971"/>
    </source>
</evidence>
<accession>A0A0F7J2T1</accession>
<comment type="cofactor">
    <cofactor evidence="1 14">
        <name>heme</name>
        <dbReference type="ChEBI" id="CHEBI:30413"/>
    </cofactor>
</comment>
<dbReference type="FunFam" id="1.10.630.10:FF:000238">
    <property type="entry name" value="Cytochrome P450 2A6"/>
    <property type="match status" value="1"/>
</dbReference>
<organism evidence="16">
    <name type="scientific">Paracyclopina nana</name>
    <name type="common">Marine copepod</name>
    <dbReference type="NCBI Taxonomy" id="565004"/>
    <lineage>
        <taxon>Eukaryota</taxon>
        <taxon>Metazoa</taxon>
        <taxon>Ecdysozoa</taxon>
        <taxon>Arthropoda</taxon>
        <taxon>Crustacea</taxon>
        <taxon>Multicrustacea</taxon>
        <taxon>Hexanauplia</taxon>
        <taxon>Copepoda</taxon>
        <taxon>Cyclopoida</taxon>
        <taxon>Cyclopettidae</taxon>
        <taxon>Paracyclopina</taxon>
    </lineage>
</organism>
<dbReference type="GO" id="GO:0006082">
    <property type="term" value="P:organic acid metabolic process"/>
    <property type="evidence" value="ECO:0007669"/>
    <property type="project" value="TreeGrafter"/>
</dbReference>
<proteinExistence type="evidence at transcript level"/>
<keyword evidence="6 14" id="KW-0349">Heme</keyword>
<comment type="similarity">
    <text evidence="5 15">Belongs to the cytochrome P450 family.</text>
</comment>
<dbReference type="GO" id="GO:0020037">
    <property type="term" value="F:heme binding"/>
    <property type="evidence" value="ECO:0007669"/>
    <property type="project" value="InterPro"/>
</dbReference>
<evidence type="ECO:0000256" key="9">
    <source>
        <dbReference type="ARBA" id="ARBA00022848"/>
    </source>
</evidence>
<dbReference type="InterPro" id="IPR002401">
    <property type="entry name" value="Cyt_P450_E_grp-I"/>
</dbReference>
<dbReference type="InterPro" id="IPR001128">
    <property type="entry name" value="Cyt_P450"/>
</dbReference>
<dbReference type="EMBL" id="KP899586">
    <property type="protein sequence ID" value="AKH03518.1"/>
    <property type="molecule type" value="mRNA"/>
</dbReference>
<keyword evidence="11 14" id="KW-0408">Iron</keyword>
<comment type="subcellular location">
    <subcellularLocation>
        <location evidence="4">Endoplasmic reticulum membrane</location>
        <topology evidence="4">Peripheral membrane protein</topology>
    </subcellularLocation>
    <subcellularLocation>
        <location evidence="3">Microsome membrane</location>
        <topology evidence="3">Peripheral membrane protein</topology>
    </subcellularLocation>
</comment>
<name>A0A0F7J2T1_PARNA</name>
<dbReference type="InterPro" id="IPR017972">
    <property type="entry name" value="Cyt_P450_CS"/>
</dbReference>
<evidence type="ECO:0000256" key="14">
    <source>
        <dbReference type="PIRSR" id="PIRSR602401-1"/>
    </source>
</evidence>
<dbReference type="PROSITE" id="PS00086">
    <property type="entry name" value="CYTOCHROME_P450"/>
    <property type="match status" value="1"/>
</dbReference>
<evidence type="ECO:0000256" key="12">
    <source>
        <dbReference type="ARBA" id="ARBA00023033"/>
    </source>
</evidence>
<evidence type="ECO:0000256" key="2">
    <source>
        <dbReference type="ARBA" id="ARBA00003690"/>
    </source>
</evidence>
<dbReference type="InterPro" id="IPR036396">
    <property type="entry name" value="Cyt_P450_sf"/>
</dbReference>
<dbReference type="PRINTS" id="PR00385">
    <property type="entry name" value="P450"/>
</dbReference>
<dbReference type="GO" id="GO:0006805">
    <property type="term" value="P:xenobiotic metabolic process"/>
    <property type="evidence" value="ECO:0007669"/>
    <property type="project" value="TreeGrafter"/>
</dbReference>
<dbReference type="GO" id="GO:0016712">
    <property type="term" value="F:oxidoreductase activity, acting on paired donors, with incorporation or reduction of molecular oxygen, reduced flavin or flavoprotein as one donor, and incorporation of one atom of oxygen"/>
    <property type="evidence" value="ECO:0007669"/>
    <property type="project" value="TreeGrafter"/>
</dbReference>
<dbReference type="PRINTS" id="PR00463">
    <property type="entry name" value="EP450I"/>
</dbReference>
<keyword evidence="9" id="KW-0492">Microsome</keyword>
<evidence type="ECO:0000256" key="15">
    <source>
        <dbReference type="RuleBase" id="RU000461"/>
    </source>
</evidence>
<keyword evidence="13" id="KW-0472">Membrane</keyword>
<dbReference type="GO" id="GO:0008395">
    <property type="term" value="F:steroid hydroxylase activity"/>
    <property type="evidence" value="ECO:0007669"/>
    <property type="project" value="TreeGrafter"/>
</dbReference>
<reference evidence="16" key="1">
    <citation type="journal article" date="2015" name="Environ. Sci. Technol.">
        <title>Identification of the Full 46 Cytochrome P450 (CYP) Complement and Modulation of CYP Expression in Response to Water-Accommodated Fractions of Crude Oil in the Cyclopoid Copepod Paracyclopina nana.</title>
        <authorList>
            <person name="Han J."/>
            <person name="Won E.J."/>
            <person name="Kim H.S."/>
            <person name="Nelson D.R."/>
            <person name="Lee S.J."/>
            <person name="Park H.G."/>
            <person name="Lee J.S."/>
        </authorList>
    </citation>
    <scope>NUCLEOTIDE SEQUENCE</scope>
</reference>
<dbReference type="Gene3D" id="1.10.630.10">
    <property type="entry name" value="Cytochrome P450"/>
    <property type="match status" value="1"/>
</dbReference>
<evidence type="ECO:0000256" key="8">
    <source>
        <dbReference type="ARBA" id="ARBA00022824"/>
    </source>
</evidence>
<evidence type="ECO:0000256" key="6">
    <source>
        <dbReference type="ARBA" id="ARBA00022617"/>
    </source>
</evidence>
<protein>
    <submittedName>
        <fullName evidence="16">Cytochrome P450 3083A1</fullName>
    </submittedName>
</protein>
<feature type="binding site" description="axial binding residue" evidence="14">
    <location>
        <position position="234"/>
    </location>
    <ligand>
        <name>heme</name>
        <dbReference type="ChEBI" id="CHEBI:30413"/>
    </ligand>
    <ligandPart>
        <name>Fe</name>
        <dbReference type="ChEBI" id="CHEBI:18248"/>
    </ligandPart>
</feature>
<evidence type="ECO:0000313" key="16">
    <source>
        <dbReference type="EMBL" id="AKH03518.1"/>
    </source>
</evidence>
<evidence type="ECO:0000256" key="5">
    <source>
        <dbReference type="ARBA" id="ARBA00010617"/>
    </source>
</evidence>
<keyword evidence="10 15" id="KW-0560">Oxidoreductase</keyword>
<dbReference type="Pfam" id="PF00067">
    <property type="entry name" value="p450"/>
    <property type="match status" value="1"/>
</dbReference>
<dbReference type="AlphaFoldDB" id="A0A0F7J2T1"/>